<feature type="compositionally biased region" description="Polar residues" evidence="1">
    <location>
        <begin position="32"/>
        <end position="42"/>
    </location>
</feature>
<name>A0AAV3YYL4_9GAST</name>
<proteinExistence type="predicted"/>
<dbReference type="AlphaFoldDB" id="A0AAV3YYL4"/>
<dbReference type="Proteomes" id="UP000735302">
    <property type="component" value="Unassembled WGS sequence"/>
</dbReference>
<evidence type="ECO:0000313" key="2">
    <source>
        <dbReference type="EMBL" id="GFN87989.1"/>
    </source>
</evidence>
<keyword evidence="3" id="KW-1185">Reference proteome</keyword>
<comment type="caution">
    <text evidence="2">The sequence shown here is derived from an EMBL/GenBank/DDBJ whole genome shotgun (WGS) entry which is preliminary data.</text>
</comment>
<evidence type="ECO:0000313" key="3">
    <source>
        <dbReference type="Proteomes" id="UP000735302"/>
    </source>
</evidence>
<gene>
    <name evidence="2" type="ORF">PoB_001449500</name>
</gene>
<organism evidence="2 3">
    <name type="scientific">Plakobranchus ocellatus</name>
    <dbReference type="NCBI Taxonomy" id="259542"/>
    <lineage>
        <taxon>Eukaryota</taxon>
        <taxon>Metazoa</taxon>
        <taxon>Spiralia</taxon>
        <taxon>Lophotrochozoa</taxon>
        <taxon>Mollusca</taxon>
        <taxon>Gastropoda</taxon>
        <taxon>Heterobranchia</taxon>
        <taxon>Euthyneura</taxon>
        <taxon>Panpulmonata</taxon>
        <taxon>Sacoglossa</taxon>
        <taxon>Placobranchoidea</taxon>
        <taxon>Plakobranchidae</taxon>
        <taxon>Plakobranchus</taxon>
    </lineage>
</organism>
<sequence>MRWHPDKQTGRQTERQTSKNEKDKRSTDKKAANQTGRQTIGQETWEEREQTNTSLTLAPHQTPLVDSEDSAGNGRLYFPAP</sequence>
<feature type="region of interest" description="Disordered" evidence="1">
    <location>
        <begin position="1"/>
        <end position="81"/>
    </location>
</feature>
<dbReference type="EMBL" id="BLXT01001819">
    <property type="protein sequence ID" value="GFN87989.1"/>
    <property type="molecule type" value="Genomic_DNA"/>
</dbReference>
<feature type="compositionally biased region" description="Basic and acidic residues" evidence="1">
    <location>
        <begin position="1"/>
        <end position="31"/>
    </location>
</feature>
<accession>A0AAV3YYL4</accession>
<evidence type="ECO:0000256" key="1">
    <source>
        <dbReference type="SAM" id="MobiDB-lite"/>
    </source>
</evidence>
<protein>
    <submittedName>
        <fullName evidence="2">Uncharacterized protein</fullName>
    </submittedName>
</protein>
<reference evidence="2 3" key="1">
    <citation type="journal article" date="2021" name="Elife">
        <title>Chloroplast acquisition without the gene transfer in kleptoplastic sea slugs, Plakobranchus ocellatus.</title>
        <authorList>
            <person name="Maeda T."/>
            <person name="Takahashi S."/>
            <person name="Yoshida T."/>
            <person name="Shimamura S."/>
            <person name="Takaki Y."/>
            <person name="Nagai Y."/>
            <person name="Toyoda A."/>
            <person name="Suzuki Y."/>
            <person name="Arimoto A."/>
            <person name="Ishii H."/>
            <person name="Satoh N."/>
            <person name="Nishiyama T."/>
            <person name="Hasebe M."/>
            <person name="Maruyama T."/>
            <person name="Minagawa J."/>
            <person name="Obokata J."/>
            <person name="Shigenobu S."/>
        </authorList>
    </citation>
    <scope>NUCLEOTIDE SEQUENCE [LARGE SCALE GENOMIC DNA]</scope>
</reference>